<evidence type="ECO:0000256" key="6">
    <source>
        <dbReference type="SAM" id="Coils"/>
    </source>
</evidence>
<dbReference type="NCBIfam" id="TIGR00757">
    <property type="entry name" value="RNaseEG"/>
    <property type="match status" value="1"/>
</dbReference>
<dbReference type="GO" id="GO:0005737">
    <property type="term" value="C:cytoplasm"/>
    <property type="evidence" value="ECO:0007669"/>
    <property type="project" value="TreeGrafter"/>
</dbReference>
<organism evidence="8 9">
    <name type="scientific">Cytobacillus kochii</name>
    <dbReference type="NCBI Taxonomy" id="859143"/>
    <lineage>
        <taxon>Bacteria</taxon>
        <taxon>Bacillati</taxon>
        <taxon>Bacillota</taxon>
        <taxon>Bacilli</taxon>
        <taxon>Bacillales</taxon>
        <taxon>Bacillaceae</taxon>
        <taxon>Cytobacillus</taxon>
    </lineage>
</organism>
<keyword evidence="2" id="KW-0479">Metal-binding</keyword>
<dbReference type="Gene3D" id="2.40.50.140">
    <property type="entry name" value="Nucleic acid-binding proteins"/>
    <property type="match status" value="1"/>
</dbReference>
<dbReference type="CDD" id="cd04453">
    <property type="entry name" value="S1_RNase_E"/>
    <property type="match status" value="1"/>
</dbReference>
<dbReference type="SUPFAM" id="SSF50249">
    <property type="entry name" value="Nucleic acid-binding proteins"/>
    <property type="match status" value="1"/>
</dbReference>
<feature type="domain" description="S1 motif" evidence="7">
    <location>
        <begin position="38"/>
        <end position="123"/>
    </location>
</feature>
<evidence type="ECO:0000256" key="2">
    <source>
        <dbReference type="ARBA" id="ARBA00022723"/>
    </source>
</evidence>
<accession>A0A248TL06</accession>
<dbReference type="OrthoDB" id="9804278at2"/>
<dbReference type="InterPro" id="IPR012340">
    <property type="entry name" value="NA-bd_OB-fold"/>
</dbReference>
<dbReference type="KEGG" id="bko:CKF48_17015"/>
<keyword evidence="5" id="KW-0694">RNA-binding</keyword>
<dbReference type="PANTHER" id="PTHR30001">
    <property type="entry name" value="RIBONUCLEASE"/>
    <property type="match status" value="1"/>
</dbReference>
<evidence type="ECO:0000256" key="4">
    <source>
        <dbReference type="ARBA" id="ARBA00022842"/>
    </source>
</evidence>
<dbReference type="GO" id="GO:0004540">
    <property type="term" value="F:RNA nuclease activity"/>
    <property type="evidence" value="ECO:0007669"/>
    <property type="project" value="InterPro"/>
</dbReference>
<feature type="coiled-coil region" evidence="6">
    <location>
        <begin position="146"/>
        <end position="194"/>
    </location>
</feature>
<dbReference type="InterPro" id="IPR004659">
    <property type="entry name" value="RNase_E/G"/>
</dbReference>
<comment type="cofactor">
    <cofactor evidence="1">
        <name>Mg(2+)</name>
        <dbReference type="ChEBI" id="CHEBI:18420"/>
    </cofactor>
</comment>
<name>A0A248TL06_9BACI</name>
<gene>
    <name evidence="8" type="ORF">CKF48_17015</name>
</gene>
<evidence type="ECO:0000259" key="7">
    <source>
        <dbReference type="PROSITE" id="PS50126"/>
    </source>
</evidence>
<dbReference type="Gene3D" id="3.40.1260.20">
    <property type="entry name" value="Ribonuclease E, catalytic domain"/>
    <property type="match status" value="1"/>
</dbReference>
<dbReference type="GO" id="GO:0016787">
    <property type="term" value="F:hydrolase activity"/>
    <property type="evidence" value="ECO:0007669"/>
    <property type="project" value="UniProtKB-KW"/>
</dbReference>
<dbReference type="InterPro" id="IPR019307">
    <property type="entry name" value="RNA-bd_AU-1/RNase_E/G"/>
</dbReference>
<dbReference type="PANTHER" id="PTHR30001:SF0">
    <property type="entry name" value="RIBONUCLEASE G"/>
    <property type="match status" value="1"/>
</dbReference>
<dbReference type="AlphaFoldDB" id="A0A248TL06"/>
<proteinExistence type="predicted"/>
<dbReference type="Proteomes" id="UP000215137">
    <property type="component" value="Chromosome"/>
</dbReference>
<evidence type="ECO:0000256" key="1">
    <source>
        <dbReference type="ARBA" id="ARBA00001946"/>
    </source>
</evidence>
<evidence type="ECO:0000256" key="5">
    <source>
        <dbReference type="ARBA" id="ARBA00022884"/>
    </source>
</evidence>
<dbReference type="EMBL" id="CP022983">
    <property type="protein sequence ID" value="ASV68841.1"/>
    <property type="molecule type" value="Genomic_DNA"/>
</dbReference>
<dbReference type="PROSITE" id="PS50126">
    <property type="entry name" value="S1"/>
    <property type="match status" value="1"/>
</dbReference>
<evidence type="ECO:0000313" key="9">
    <source>
        <dbReference type="Proteomes" id="UP000215137"/>
    </source>
</evidence>
<dbReference type="InterPro" id="IPR003029">
    <property type="entry name" value="S1_domain"/>
</dbReference>
<reference evidence="8 9" key="1">
    <citation type="submission" date="2017-08" db="EMBL/GenBank/DDBJ databases">
        <title>Complete Genome Sequence of Bacillus kochii Oregon-R-modENCODE STRAIN BDGP4, isolated from Drosophila melanogaster gut.</title>
        <authorList>
            <person name="Wan K.H."/>
            <person name="Yu C."/>
            <person name="Park S."/>
            <person name="Hammonds A.S."/>
            <person name="Booth B.W."/>
            <person name="Celniker S.E."/>
        </authorList>
    </citation>
    <scope>NUCLEOTIDE SEQUENCE [LARGE SCALE GENOMIC DNA]</scope>
    <source>
        <strain evidence="8 9">BDGP4</strain>
    </source>
</reference>
<keyword evidence="3" id="KW-0378">Hydrolase</keyword>
<dbReference type="RefSeq" id="WP_095372408.1">
    <property type="nucleotide sequence ID" value="NZ_CP022983.1"/>
</dbReference>
<evidence type="ECO:0000256" key="3">
    <source>
        <dbReference type="ARBA" id="ARBA00022801"/>
    </source>
</evidence>
<sequence>MKRLVINTINREKRYALLDQNEVEELYIEPLQLETKVGNIYLGIVEKVMPGLNALFVNIGEEKSGFLHKDKLQSYALEDDDKKEKRNLSSFVHQGERLLVQVEKDQTGTKGPRLTGIVELQGNYMVYLPYGNYLAVSKKITNQSVREQLKQNCARLLEAKEGLVIRTAAKDVDMAVLKKELTQLRVKYQQLYAASLLIKRPGVIQTEDQFLHKVRQVIQKMKSGEVIVDDTTVKKQLQPKDNVTFHLHTDQEAIFTSYGLEREIEKALKRIVWLDNGSYLIFDETEALAIIDVNTGKFSGKHQLQDTVLKTNELAAREVARQIRIRDLAGMILIDFISMEKEQDRIHILSVIKEALATDERQIKVIGFTPLGILQLTRKKTKVSLSEALQENCTVCHGTGKVLRAETVAFRLERELWSYRTRDEEAVLIEVTRDVVAVYTKEELQQLEESCAKHLVFDFIDRPKPSYQIKRFGPLKEMQV</sequence>
<keyword evidence="4" id="KW-0460">Magnesium</keyword>
<evidence type="ECO:0000313" key="8">
    <source>
        <dbReference type="EMBL" id="ASV68841.1"/>
    </source>
</evidence>
<dbReference type="GO" id="GO:0006364">
    <property type="term" value="P:rRNA processing"/>
    <property type="evidence" value="ECO:0007669"/>
    <property type="project" value="TreeGrafter"/>
</dbReference>
<protein>
    <submittedName>
        <fullName evidence="8">Ribonuclease E/G</fullName>
    </submittedName>
</protein>
<keyword evidence="6" id="KW-0175">Coiled coil</keyword>
<dbReference type="SMART" id="SM00316">
    <property type="entry name" value="S1"/>
    <property type="match status" value="1"/>
</dbReference>
<dbReference type="GO" id="GO:0046872">
    <property type="term" value="F:metal ion binding"/>
    <property type="evidence" value="ECO:0007669"/>
    <property type="project" value="UniProtKB-KW"/>
</dbReference>
<dbReference type="Pfam" id="PF10150">
    <property type="entry name" value="RNase_E_G"/>
    <property type="match status" value="1"/>
</dbReference>
<keyword evidence="9" id="KW-1185">Reference proteome</keyword>
<dbReference type="GO" id="GO:0003723">
    <property type="term" value="F:RNA binding"/>
    <property type="evidence" value="ECO:0007669"/>
    <property type="project" value="UniProtKB-KW"/>
</dbReference>